<organism evidence="1 2">
    <name type="scientific">Salisediminibacterium beveridgei</name>
    <dbReference type="NCBI Taxonomy" id="632773"/>
    <lineage>
        <taxon>Bacteria</taxon>
        <taxon>Bacillati</taxon>
        <taxon>Bacillota</taxon>
        <taxon>Bacilli</taxon>
        <taxon>Bacillales</taxon>
        <taxon>Bacillaceae</taxon>
        <taxon>Salisediminibacterium</taxon>
    </lineage>
</organism>
<dbReference type="EMBL" id="CP012502">
    <property type="protein sequence ID" value="AOM84570.1"/>
    <property type="molecule type" value="Genomic_DNA"/>
</dbReference>
<evidence type="ECO:0000313" key="2">
    <source>
        <dbReference type="Proteomes" id="UP000094463"/>
    </source>
</evidence>
<dbReference type="Proteomes" id="UP000094463">
    <property type="component" value="Chromosome"/>
</dbReference>
<protein>
    <submittedName>
        <fullName evidence="1">Uncharacterized protein</fullName>
    </submittedName>
</protein>
<reference evidence="1 2" key="1">
    <citation type="submission" date="2015-08" db="EMBL/GenBank/DDBJ databases">
        <title>The complete genome sequence of Bacillus beveridgei MLTeJB.</title>
        <authorList>
            <person name="Hanson T.E."/>
            <person name="Mesa C."/>
            <person name="Basesman S.M."/>
            <person name="Oremland R.S."/>
        </authorList>
    </citation>
    <scope>NUCLEOTIDE SEQUENCE [LARGE SCALE GENOMIC DNA]</scope>
    <source>
        <strain evidence="1 2">MLTeJB</strain>
    </source>
</reference>
<dbReference type="AlphaFoldDB" id="A0A1D7R023"/>
<gene>
    <name evidence="1" type="ORF">BBEV_3255</name>
</gene>
<evidence type="ECO:0000313" key="1">
    <source>
        <dbReference type="EMBL" id="AOM84570.1"/>
    </source>
</evidence>
<dbReference type="STRING" id="632773.BBEV_3255"/>
<dbReference type="KEGG" id="bbev:BBEV_3255"/>
<accession>A0A1D7R023</accession>
<keyword evidence="2" id="KW-1185">Reference proteome</keyword>
<sequence>MQIFPVASFDRLVLHYNGTTSIVNCRLNFSYENKGVSNSFIEIKKTAEEKEAIAGKKEKQKKRV</sequence>
<name>A0A1D7R023_9BACI</name>
<proteinExistence type="predicted"/>